<dbReference type="CDD" id="cd14797">
    <property type="entry name" value="DUF302"/>
    <property type="match status" value="1"/>
</dbReference>
<reference evidence="2 3" key="1">
    <citation type="submission" date="2024-01" db="EMBL/GenBank/DDBJ databases">
        <title>A draft genome for the cacao thread blight pathogen Marasmiellus scandens.</title>
        <authorList>
            <person name="Baruah I.K."/>
            <person name="Leung J."/>
            <person name="Bukari Y."/>
            <person name="Amoako-Attah I."/>
            <person name="Meinhardt L.W."/>
            <person name="Bailey B.A."/>
            <person name="Cohen S.P."/>
        </authorList>
    </citation>
    <scope>NUCLEOTIDE SEQUENCE [LARGE SCALE GENOMIC DNA]</scope>
    <source>
        <strain evidence="2 3">GH-19</strain>
    </source>
</reference>
<proteinExistence type="predicted"/>
<feature type="domain" description="DUF302" evidence="1">
    <location>
        <begin position="73"/>
        <end position="134"/>
    </location>
</feature>
<dbReference type="Gene3D" id="3.30.310.70">
    <property type="entry name" value="TT1751-like domain"/>
    <property type="match status" value="1"/>
</dbReference>
<sequence length="170" mass="18684">MSKTITPFTAQLVTFESDLPFAQVCERLEFEVNKSTSAGIFPALASAKSKEDIEEAVNKITGGNDFAYFLQIRHDGWLKLYDENTPPAIVYTIGNPVIAQTMLRHDLRGAYNIPPRVLVLGKPDASGTSVIYHLPSSVMVLDDSNAELKEAALALDDKLDKLITKVTTKD</sequence>
<keyword evidence="3" id="KW-1185">Reference proteome</keyword>
<evidence type="ECO:0000313" key="3">
    <source>
        <dbReference type="Proteomes" id="UP001498398"/>
    </source>
</evidence>
<comment type="caution">
    <text evidence="2">The sequence shown here is derived from an EMBL/GenBank/DDBJ whole genome shotgun (WGS) entry which is preliminary data.</text>
</comment>
<name>A0ABR1K1H7_9AGAR</name>
<evidence type="ECO:0000313" key="2">
    <source>
        <dbReference type="EMBL" id="KAK7470714.1"/>
    </source>
</evidence>
<gene>
    <name evidence="2" type="ORF">VKT23_002136</name>
</gene>
<dbReference type="InterPro" id="IPR005180">
    <property type="entry name" value="DUF302"/>
</dbReference>
<organism evidence="2 3">
    <name type="scientific">Marasmiellus scandens</name>
    <dbReference type="NCBI Taxonomy" id="2682957"/>
    <lineage>
        <taxon>Eukaryota</taxon>
        <taxon>Fungi</taxon>
        <taxon>Dikarya</taxon>
        <taxon>Basidiomycota</taxon>
        <taxon>Agaricomycotina</taxon>
        <taxon>Agaricomycetes</taxon>
        <taxon>Agaricomycetidae</taxon>
        <taxon>Agaricales</taxon>
        <taxon>Marasmiineae</taxon>
        <taxon>Omphalotaceae</taxon>
        <taxon>Marasmiellus</taxon>
    </lineage>
</organism>
<dbReference type="SUPFAM" id="SSF103247">
    <property type="entry name" value="TT1751-like"/>
    <property type="match status" value="1"/>
</dbReference>
<protein>
    <recommendedName>
        <fullName evidence="1">DUF302 domain-containing protein</fullName>
    </recommendedName>
</protein>
<dbReference type="InterPro" id="IPR035923">
    <property type="entry name" value="TT1751-like_sf"/>
</dbReference>
<evidence type="ECO:0000259" key="1">
    <source>
        <dbReference type="Pfam" id="PF03625"/>
    </source>
</evidence>
<dbReference type="EMBL" id="JBANRG010000002">
    <property type="protein sequence ID" value="KAK7470714.1"/>
    <property type="molecule type" value="Genomic_DNA"/>
</dbReference>
<dbReference type="Pfam" id="PF03625">
    <property type="entry name" value="DUF302"/>
    <property type="match status" value="1"/>
</dbReference>
<dbReference type="Proteomes" id="UP001498398">
    <property type="component" value="Unassembled WGS sequence"/>
</dbReference>
<accession>A0ABR1K1H7</accession>